<dbReference type="AlphaFoldDB" id="K4LIZ2"/>
<sequence>MAGAVFGNTGVFEVGKVPDFWARVSAGDASIA</sequence>
<proteinExistence type="predicted"/>
<gene>
    <name evidence="1" type="ordered locus">Tph_c18400</name>
</gene>
<reference evidence="1 2" key="1">
    <citation type="journal article" date="2012" name="BMC Genomics">
        <title>Genome-guided analysis of physiological and morphological traits of the fermentative acetate oxidizer Thermacetogenium phaeum.</title>
        <authorList>
            <person name="Oehler D."/>
            <person name="Poehlein A."/>
            <person name="Leimbach A."/>
            <person name="Muller N."/>
            <person name="Daniel R."/>
            <person name="Gottschalk G."/>
            <person name="Schink B."/>
        </authorList>
    </citation>
    <scope>NUCLEOTIDE SEQUENCE [LARGE SCALE GENOMIC DNA]</scope>
    <source>
        <strain evidence="2">ATCC BAA-254 / DSM 26808 / PB</strain>
    </source>
</reference>
<dbReference type="EMBL" id="CP003732">
    <property type="protein sequence ID" value="AFV12037.1"/>
    <property type="molecule type" value="Genomic_DNA"/>
</dbReference>
<evidence type="ECO:0000313" key="1">
    <source>
        <dbReference type="EMBL" id="AFV12037.1"/>
    </source>
</evidence>
<keyword evidence="2" id="KW-1185">Reference proteome</keyword>
<dbReference type="STRING" id="1089553.Tph_c18400"/>
<protein>
    <submittedName>
        <fullName evidence="1">Uncharacterized protein</fullName>
    </submittedName>
</protein>
<name>K4LIZ2_THEPS</name>
<dbReference type="Proteomes" id="UP000000467">
    <property type="component" value="Chromosome"/>
</dbReference>
<organism evidence="1 2">
    <name type="scientific">Thermacetogenium phaeum (strain ATCC BAA-254 / DSM 26808 / PB)</name>
    <dbReference type="NCBI Taxonomy" id="1089553"/>
    <lineage>
        <taxon>Bacteria</taxon>
        <taxon>Bacillati</taxon>
        <taxon>Bacillota</taxon>
        <taxon>Clostridia</taxon>
        <taxon>Thermoanaerobacterales</taxon>
        <taxon>Thermoanaerobacteraceae</taxon>
        <taxon>Thermacetogenium</taxon>
    </lineage>
</organism>
<evidence type="ECO:0000313" key="2">
    <source>
        <dbReference type="Proteomes" id="UP000000467"/>
    </source>
</evidence>
<accession>K4LIZ2</accession>
<dbReference type="KEGG" id="tpz:Tph_c18400"/>
<dbReference type="HOGENOM" id="CLU_3391863_0_0_9"/>